<evidence type="ECO:0000256" key="5">
    <source>
        <dbReference type="ARBA" id="ARBA00022679"/>
    </source>
</evidence>
<dbReference type="GO" id="GO:1901605">
    <property type="term" value="P:alpha-amino acid metabolic process"/>
    <property type="evidence" value="ECO:0007669"/>
    <property type="project" value="TreeGrafter"/>
</dbReference>
<comment type="cofactor">
    <cofactor evidence="1">
        <name>pyridoxal 5'-phosphate</name>
        <dbReference type="ChEBI" id="CHEBI:597326"/>
    </cofactor>
</comment>
<accession>A0A0M2HQ47</accession>
<name>A0A0M2HQ47_9MICO</name>
<evidence type="ECO:0000313" key="9">
    <source>
        <dbReference type="EMBL" id="KJL46601.1"/>
    </source>
</evidence>
<gene>
    <name evidence="9" type="primary">lysN_2</name>
    <name evidence="9" type="ORF">RS84_03239</name>
</gene>
<evidence type="ECO:0000256" key="7">
    <source>
        <dbReference type="SAM" id="MobiDB-lite"/>
    </source>
</evidence>
<proteinExistence type="inferred from homology"/>
<dbReference type="CDD" id="cd00609">
    <property type="entry name" value="AAT_like"/>
    <property type="match status" value="1"/>
</dbReference>
<evidence type="ECO:0000259" key="8">
    <source>
        <dbReference type="Pfam" id="PF00155"/>
    </source>
</evidence>
<evidence type="ECO:0000256" key="1">
    <source>
        <dbReference type="ARBA" id="ARBA00001933"/>
    </source>
</evidence>
<dbReference type="RefSeq" id="WP_235281509.1">
    <property type="nucleotide sequence ID" value="NZ_JYJB01000010.1"/>
</dbReference>
<dbReference type="AlphaFoldDB" id="A0A0M2HQ47"/>
<dbReference type="InterPro" id="IPR050859">
    <property type="entry name" value="Class-I_PLP-dep_aminotransf"/>
</dbReference>
<keyword evidence="5 9" id="KW-0808">Transferase</keyword>
<dbReference type="PANTHER" id="PTHR42790:SF19">
    <property type="entry name" value="KYNURENINE_ALPHA-AMINOADIPATE AMINOTRANSFERASE, MITOCHONDRIAL"/>
    <property type="match status" value="1"/>
</dbReference>
<dbReference type="Pfam" id="PF00155">
    <property type="entry name" value="Aminotran_1_2"/>
    <property type="match status" value="1"/>
</dbReference>
<dbReference type="EMBL" id="JYJB01000010">
    <property type="protein sequence ID" value="KJL46601.1"/>
    <property type="molecule type" value="Genomic_DNA"/>
</dbReference>
<dbReference type="InterPro" id="IPR015424">
    <property type="entry name" value="PyrdxlP-dep_Trfase"/>
</dbReference>
<protein>
    <submittedName>
        <fullName evidence="9">2-aminoadipate transaminase</fullName>
        <ecNumber evidence="9">2.6.1.39</ecNumber>
    </submittedName>
</protein>
<evidence type="ECO:0000256" key="2">
    <source>
        <dbReference type="ARBA" id="ARBA00007441"/>
    </source>
</evidence>
<comment type="subunit">
    <text evidence="3">Homodimer.</text>
</comment>
<dbReference type="SUPFAM" id="SSF53383">
    <property type="entry name" value="PLP-dependent transferases"/>
    <property type="match status" value="1"/>
</dbReference>
<dbReference type="InterPro" id="IPR004839">
    <property type="entry name" value="Aminotransferase_I/II_large"/>
</dbReference>
<dbReference type="GO" id="GO:0030170">
    <property type="term" value="F:pyridoxal phosphate binding"/>
    <property type="evidence" value="ECO:0007669"/>
    <property type="project" value="InterPro"/>
</dbReference>
<keyword evidence="6" id="KW-0663">Pyridoxal phosphate</keyword>
<feature type="region of interest" description="Disordered" evidence="7">
    <location>
        <begin position="1"/>
        <end position="23"/>
    </location>
</feature>
<evidence type="ECO:0000256" key="4">
    <source>
        <dbReference type="ARBA" id="ARBA00022576"/>
    </source>
</evidence>
<reference evidence="9 10" key="1">
    <citation type="submission" date="2015-02" db="EMBL/GenBank/DDBJ databases">
        <title>Draft genome sequences of ten Microbacterium spp. with emphasis on heavy metal contaminated environments.</title>
        <authorList>
            <person name="Corretto E."/>
        </authorList>
    </citation>
    <scope>NUCLEOTIDE SEQUENCE [LARGE SCALE GENOMIC DNA]</scope>
    <source>
        <strain evidence="9 10">SA35</strain>
    </source>
</reference>
<dbReference type="FunFam" id="3.40.640.10:FF:000053">
    <property type="entry name" value="Aminotransferase, class I"/>
    <property type="match status" value="1"/>
</dbReference>
<feature type="domain" description="Aminotransferase class I/classII large" evidence="8">
    <location>
        <begin position="61"/>
        <end position="389"/>
    </location>
</feature>
<keyword evidence="10" id="KW-1185">Reference proteome</keyword>
<comment type="caution">
    <text evidence="9">The sequence shown here is derived from an EMBL/GenBank/DDBJ whole genome shotgun (WGS) entry which is preliminary data.</text>
</comment>
<dbReference type="InterPro" id="IPR015421">
    <property type="entry name" value="PyrdxlP-dep_Trfase_major"/>
</dbReference>
<dbReference type="PANTHER" id="PTHR42790">
    <property type="entry name" value="AMINOTRANSFERASE"/>
    <property type="match status" value="1"/>
</dbReference>
<evidence type="ECO:0000313" key="10">
    <source>
        <dbReference type="Proteomes" id="UP000033900"/>
    </source>
</evidence>
<dbReference type="InterPro" id="IPR015422">
    <property type="entry name" value="PyrdxlP-dep_Trfase_small"/>
</dbReference>
<dbReference type="Gene3D" id="3.40.640.10">
    <property type="entry name" value="Type I PLP-dependent aspartate aminotransferase-like (Major domain)"/>
    <property type="match status" value="1"/>
</dbReference>
<comment type="similarity">
    <text evidence="2">Belongs to the class-I pyridoxal-phosphate-dependent aminotransferase family.</text>
</comment>
<evidence type="ECO:0000256" key="6">
    <source>
        <dbReference type="ARBA" id="ARBA00022898"/>
    </source>
</evidence>
<dbReference type="PATRIC" id="fig|273678.4.peg.3232"/>
<evidence type="ECO:0000256" key="3">
    <source>
        <dbReference type="ARBA" id="ARBA00011738"/>
    </source>
</evidence>
<dbReference type="EC" id="2.6.1.39" evidence="9"/>
<dbReference type="Proteomes" id="UP000033900">
    <property type="component" value="Unassembled WGS sequence"/>
</dbReference>
<keyword evidence="4 9" id="KW-0032">Aminotransferase</keyword>
<dbReference type="Gene3D" id="3.90.1150.10">
    <property type="entry name" value="Aspartate Aminotransferase, domain 1"/>
    <property type="match status" value="1"/>
</dbReference>
<sequence length="401" mass="42990">MTMTETRTALPERSRRAGSAKTSPVRDLLALTERPEVISFAGGLPAAELFDLDGIRSSYDEVLQSPTVLQYSTSEGNPLLREEIARQYAAAGLPTDPASLLVTTGSQQALGLLSTALLDPGDTILVEEPCYLAALQTFALAGARVIGVPYLGDHLDLDALESLAREHSPKFLYTVPTFQNPTGRTHGIEARKRMANAARRHGFRIIEDEPYRQLRYSGDELPSIATFAPEHVLSLGSLSKVIAPGLRIGWIRMTADVRDAVTIAKQAADLHTSTIDQAAAAHYLTSGRAPSALERIRTAYSDRRDAMLAALPSALPSGSTWNRPDGGMFVWARLPEGMDASAALPGAIAHDVAYVPGAPFFAGAADERALRLSFTTYSPDRIRTGLSRLGAAWDAPGSVKG</sequence>
<dbReference type="GO" id="GO:0047536">
    <property type="term" value="F:2-aminoadipate transaminase activity"/>
    <property type="evidence" value="ECO:0007669"/>
    <property type="project" value="UniProtKB-EC"/>
</dbReference>
<organism evidence="9 10">
    <name type="scientific">Microbacterium hydrocarbonoxydans</name>
    <dbReference type="NCBI Taxonomy" id="273678"/>
    <lineage>
        <taxon>Bacteria</taxon>
        <taxon>Bacillati</taxon>
        <taxon>Actinomycetota</taxon>
        <taxon>Actinomycetes</taxon>
        <taxon>Micrococcales</taxon>
        <taxon>Microbacteriaceae</taxon>
        <taxon>Microbacterium</taxon>
    </lineage>
</organism>
<dbReference type="STRING" id="273678.RS84_03239"/>